<dbReference type="Gene3D" id="2.40.37.10">
    <property type="entry name" value="Lyase, Ornithine Decarboxylase, Chain A, domain 1"/>
    <property type="match status" value="1"/>
</dbReference>
<reference evidence="12" key="1">
    <citation type="journal article" date="2017" name="Acta Aliment.">
        <title>Plant polysaccharide degrading enzyme system of Thermpbifida cellulosilytica TB100 revealed by de novo genome project data.</title>
        <authorList>
            <person name="Toth A."/>
            <person name="Baka E."/>
            <person name="Luzics S."/>
            <person name="Bata-Vidacs I."/>
            <person name="Nagy I."/>
            <person name="Balint B."/>
            <person name="Herceg R."/>
            <person name="Olasz F."/>
            <person name="Wilk T."/>
            <person name="Nagy T."/>
            <person name="Kriszt B."/>
            <person name="Nagy I."/>
            <person name="Kukolya J."/>
        </authorList>
    </citation>
    <scope>NUCLEOTIDE SEQUENCE [LARGE SCALE GENOMIC DNA]</scope>
    <source>
        <strain evidence="12">TB100</strain>
    </source>
</reference>
<feature type="binding site" evidence="7 9">
    <location>
        <position position="133"/>
    </location>
    <ligand>
        <name>substrate</name>
    </ligand>
</feature>
<dbReference type="SUPFAM" id="SSF51419">
    <property type="entry name" value="PLP-binding barrel"/>
    <property type="match status" value="1"/>
</dbReference>
<dbReference type="FunFam" id="3.20.20.10:FF:000002">
    <property type="entry name" value="Alanine racemase"/>
    <property type="match status" value="1"/>
</dbReference>
<feature type="modified residue" description="N6-(pyridoxal phosphate)lysine" evidence="7 8">
    <location>
        <position position="35"/>
    </location>
</feature>
<dbReference type="AlphaFoldDB" id="A0A147KKT1"/>
<evidence type="ECO:0000256" key="2">
    <source>
        <dbReference type="ARBA" id="ARBA00001933"/>
    </source>
</evidence>
<dbReference type="GO" id="GO:0009252">
    <property type="term" value="P:peptidoglycan biosynthetic process"/>
    <property type="evidence" value="ECO:0007669"/>
    <property type="project" value="TreeGrafter"/>
</dbReference>
<dbReference type="Gene3D" id="3.20.20.10">
    <property type="entry name" value="Alanine racemase"/>
    <property type="match status" value="1"/>
</dbReference>
<dbReference type="InterPro" id="IPR011079">
    <property type="entry name" value="Ala_racemase_C"/>
</dbReference>
<evidence type="ECO:0000256" key="8">
    <source>
        <dbReference type="PIRSR" id="PIRSR600821-50"/>
    </source>
</evidence>
<protein>
    <recommendedName>
        <fullName evidence="6 7">Alanine racemase</fullName>
        <ecNumber evidence="3 7">5.1.1.1</ecNumber>
    </recommendedName>
</protein>
<dbReference type="NCBIfam" id="TIGR00492">
    <property type="entry name" value="alr"/>
    <property type="match status" value="1"/>
</dbReference>
<dbReference type="RefSeq" id="WP_068756808.1">
    <property type="nucleotide sequence ID" value="NZ_KQ950182.1"/>
</dbReference>
<dbReference type="EC" id="5.1.1.1" evidence="3 7"/>
<dbReference type="InterPro" id="IPR009006">
    <property type="entry name" value="Ala_racemase/Decarboxylase_C"/>
</dbReference>
<dbReference type="GO" id="GO:0030170">
    <property type="term" value="F:pyridoxal phosphate binding"/>
    <property type="evidence" value="ECO:0007669"/>
    <property type="project" value="UniProtKB-UniRule"/>
</dbReference>
<evidence type="ECO:0000313" key="11">
    <source>
        <dbReference type="EMBL" id="KUP97888.1"/>
    </source>
</evidence>
<evidence type="ECO:0000259" key="10">
    <source>
        <dbReference type="SMART" id="SM01005"/>
    </source>
</evidence>
<dbReference type="SUPFAM" id="SSF50621">
    <property type="entry name" value="Alanine racemase C-terminal domain-like"/>
    <property type="match status" value="1"/>
</dbReference>
<dbReference type="PATRIC" id="fig|665004.4.peg.2779"/>
<dbReference type="OrthoDB" id="9813814at2"/>
<keyword evidence="12" id="KW-1185">Reference proteome</keyword>
<accession>A0A147KKT1</accession>
<feature type="active site" description="Proton acceptor; specific for D-alanine" evidence="7">
    <location>
        <position position="35"/>
    </location>
</feature>
<dbReference type="PRINTS" id="PR00992">
    <property type="entry name" value="ALARACEMASE"/>
</dbReference>
<dbReference type="PANTHER" id="PTHR30511">
    <property type="entry name" value="ALANINE RACEMASE"/>
    <property type="match status" value="1"/>
</dbReference>
<evidence type="ECO:0000256" key="4">
    <source>
        <dbReference type="ARBA" id="ARBA00022898"/>
    </source>
</evidence>
<evidence type="ECO:0000256" key="5">
    <source>
        <dbReference type="ARBA" id="ARBA00023235"/>
    </source>
</evidence>
<dbReference type="InterPro" id="IPR001608">
    <property type="entry name" value="Ala_racemase_N"/>
</dbReference>
<dbReference type="CDD" id="cd00430">
    <property type="entry name" value="PLPDE_III_AR"/>
    <property type="match status" value="1"/>
</dbReference>
<comment type="cofactor">
    <cofactor evidence="2 7 8">
        <name>pyridoxal 5'-phosphate</name>
        <dbReference type="ChEBI" id="CHEBI:597326"/>
    </cofactor>
</comment>
<dbReference type="GO" id="GO:0008784">
    <property type="term" value="F:alanine racemase activity"/>
    <property type="evidence" value="ECO:0007669"/>
    <property type="project" value="UniProtKB-UniRule"/>
</dbReference>
<dbReference type="FunFam" id="2.40.37.10:FF:000015">
    <property type="entry name" value="Alanine racemase"/>
    <property type="match status" value="1"/>
</dbReference>
<keyword evidence="5 7" id="KW-0413">Isomerase</keyword>
<feature type="binding site" evidence="7 9">
    <location>
        <position position="312"/>
    </location>
    <ligand>
        <name>substrate</name>
    </ligand>
</feature>
<name>A0A147KKT1_THECS</name>
<feature type="active site" description="Proton acceptor; specific for L-alanine" evidence="7">
    <location>
        <position position="264"/>
    </location>
</feature>
<dbReference type="GO" id="GO:0005829">
    <property type="term" value="C:cytosol"/>
    <property type="evidence" value="ECO:0007669"/>
    <property type="project" value="TreeGrafter"/>
</dbReference>
<dbReference type="InterPro" id="IPR029066">
    <property type="entry name" value="PLP-binding_barrel"/>
</dbReference>
<evidence type="ECO:0000256" key="9">
    <source>
        <dbReference type="PIRSR" id="PIRSR600821-52"/>
    </source>
</evidence>
<comment type="pathway">
    <text evidence="7">Amino-acid biosynthesis; D-alanine biosynthesis; D-alanine from L-alanine: step 1/1.</text>
</comment>
<comment type="similarity">
    <text evidence="7">Belongs to the alanine racemase family.</text>
</comment>
<feature type="domain" description="Alanine racemase C-terminal" evidence="10">
    <location>
        <begin position="243"/>
        <end position="370"/>
    </location>
</feature>
<dbReference type="Pfam" id="PF00842">
    <property type="entry name" value="Ala_racemase_C"/>
    <property type="match status" value="1"/>
</dbReference>
<evidence type="ECO:0000256" key="3">
    <source>
        <dbReference type="ARBA" id="ARBA00013089"/>
    </source>
</evidence>
<proteinExistence type="inferred from homology"/>
<organism evidence="11 12">
    <name type="scientific">Thermobifida cellulosilytica TB100</name>
    <dbReference type="NCBI Taxonomy" id="665004"/>
    <lineage>
        <taxon>Bacteria</taxon>
        <taxon>Bacillati</taxon>
        <taxon>Actinomycetota</taxon>
        <taxon>Actinomycetes</taxon>
        <taxon>Streptosporangiales</taxon>
        <taxon>Nocardiopsidaceae</taxon>
        <taxon>Thermobifida</taxon>
    </lineage>
</organism>
<comment type="caution">
    <text evidence="11">The sequence shown here is derived from an EMBL/GenBank/DDBJ whole genome shotgun (WGS) entry which is preliminary data.</text>
</comment>
<evidence type="ECO:0000256" key="6">
    <source>
        <dbReference type="ARBA" id="ARBA00072221"/>
    </source>
</evidence>
<dbReference type="PROSITE" id="PS00395">
    <property type="entry name" value="ALANINE_RACEMASE"/>
    <property type="match status" value="1"/>
</dbReference>
<dbReference type="InterPro" id="IPR020622">
    <property type="entry name" value="Ala_racemase_pyridoxalP-BS"/>
</dbReference>
<dbReference type="PANTHER" id="PTHR30511:SF0">
    <property type="entry name" value="ALANINE RACEMASE, CATABOLIC-RELATED"/>
    <property type="match status" value="1"/>
</dbReference>
<dbReference type="STRING" id="665004.AC529_04375"/>
<evidence type="ECO:0000313" key="12">
    <source>
        <dbReference type="Proteomes" id="UP000074382"/>
    </source>
</evidence>
<evidence type="ECO:0000256" key="1">
    <source>
        <dbReference type="ARBA" id="ARBA00000316"/>
    </source>
</evidence>
<comment type="catalytic activity">
    <reaction evidence="1 7">
        <text>L-alanine = D-alanine</text>
        <dbReference type="Rhea" id="RHEA:20249"/>
        <dbReference type="ChEBI" id="CHEBI:57416"/>
        <dbReference type="ChEBI" id="CHEBI:57972"/>
        <dbReference type="EC" id="5.1.1.1"/>
    </reaction>
</comment>
<sequence>MPSFAEARVDLDAISGNVSLLAERAAGALVMGVVKADGYGHGMLPAARAALAGGATWLGTAFISEALHLRAAGIDAPVLAWLVPPGEPLTEAIDAGIDIGVGSVWLVDEVLDAARQARRPARVQLKADTGLNRGGIGPVEWPDAVAALARAEAEGLVTVTGVFSHFACADDPGHPATSAQLEAFHRALDVVDKAGLRPEVRHIANSAAVLTRPDARFDLVRPGIAAYGLSPIPGLAVPGLRPAMTLSAILVGCKRALAGSGVSYGYRYVTERATNLALVPLGYGDGVPRAATNRGPVFVAGRRRTIAGTVCMDQFVVDIGEDTVSPGDRAILFGPGDHGEPTAQDWADALDTISYEIVTRIGQRVPRTYTGAVR</sequence>
<keyword evidence="4 7" id="KW-0663">Pyridoxal phosphate</keyword>
<dbReference type="GO" id="GO:0030632">
    <property type="term" value="P:D-alanine biosynthetic process"/>
    <property type="evidence" value="ECO:0007669"/>
    <property type="project" value="UniProtKB-UniRule"/>
</dbReference>
<gene>
    <name evidence="11" type="ORF">AC529_04375</name>
</gene>
<dbReference type="Proteomes" id="UP000074382">
    <property type="component" value="Unassembled WGS sequence"/>
</dbReference>
<dbReference type="HAMAP" id="MF_01201">
    <property type="entry name" value="Ala_racemase"/>
    <property type="match status" value="1"/>
</dbReference>
<comment type="function">
    <text evidence="7">Catalyzes the interconversion of L-alanine and D-alanine. May also act on other amino acids.</text>
</comment>
<dbReference type="UniPathway" id="UPA00042">
    <property type="reaction ID" value="UER00497"/>
</dbReference>
<evidence type="ECO:0000256" key="7">
    <source>
        <dbReference type="HAMAP-Rule" id="MF_01201"/>
    </source>
</evidence>
<dbReference type="EMBL" id="LGEM01000019">
    <property type="protein sequence ID" value="KUP97888.1"/>
    <property type="molecule type" value="Genomic_DNA"/>
</dbReference>
<dbReference type="InterPro" id="IPR000821">
    <property type="entry name" value="Ala_racemase"/>
</dbReference>
<dbReference type="SMART" id="SM01005">
    <property type="entry name" value="Ala_racemase_C"/>
    <property type="match status" value="1"/>
</dbReference>
<dbReference type="Pfam" id="PF01168">
    <property type="entry name" value="Ala_racemase_N"/>
    <property type="match status" value="1"/>
</dbReference>